<feature type="domain" description="PIK helical" evidence="7">
    <location>
        <begin position="1"/>
        <end position="120"/>
    </location>
</feature>
<protein>
    <recommendedName>
        <fullName evidence="2">1-phosphatidylinositol 4-kinase</fullName>
        <ecNumber evidence="2">2.7.1.67</ecNumber>
    </recommendedName>
</protein>
<reference evidence="8" key="1">
    <citation type="journal article" date="2021" name="IMA Fungus">
        <title>Genomic characterization of three marine fungi, including Emericellopsis atlantica sp. nov. with signatures of a generalist lifestyle and marine biomass degradation.</title>
        <authorList>
            <person name="Hagestad O.C."/>
            <person name="Hou L."/>
            <person name="Andersen J.H."/>
            <person name="Hansen E.H."/>
            <person name="Altermark B."/>
            <person name="Li C."/>
            <person name="Kuhnert E."/>
            <person name="Cox R.J."/>
            <person name="Crous P.W."/>
            <person name="Spatafora J.W."/>
            <person name="Lail K."/>
            <person name="Amirebrahimi M."/>
            <person name="Lipzen A."/>
            <person name="Pangilinan J."/>
            <person name="Andreopoulos W."/>
            <person name="Hayes R.D."/>
            <person name="Ng V."/>
            <person name="Grigoriev I.V."/>
            <person name="Jackson S.A."/>
            <person name="Sutton T.D.S."/>
            <person name="Dobson A.D.W."/>
            <person name="Rama T."/>
        </authorList>
    </citation>
    <scope>NUCLEOTIDE SEQUENCE</scope>
    <source>
        <strain evidence="8">TRa3180A</strain>
    </source>
</reference>
<name>A0A9P8CHK1_9HELO</name>
<dbReference type="GO" id="GO:0016020">
    <property type="term" value="C:membrane"/>
    <property type="evidence" value="ECO:0007669"/>
    <property type="project" value="TreeGrafter"/>
</dbReference>
<keyword evidence="9" id="KW-1185">Reference proteome</keyword>
<dbReference type="InterPro" id="IPR016024">
    <property type="entry name" value="ARM-type_fold"/>
</dbReference>
<feature type="compositionally biased region" description="Polar residues" evidence="5">
    <location>
        <begin position="511"/>
        <end position="526"/>
    </location>
</feature>
<comment type="caution">
    <text evidence="8">The sequence shown here is derived from an EMBL/GenBank/DDBJ whole genome shotgun (WGS) entry which is preliminary data.</text>
</comment>
<feature type="region of interest" description="Disordered" evidence="5">
    <location>
        <begin position="495"/>
        <end position="560"/>
    </location>
</feature>
<dbReference type="PROSITE" id="PS51545">
    <property type="entry name" value="PIK_HELICAL"/>
    <property type="match status" value="1"/>
</dbReference>
<dbReference type="GO" id="GO:0005737">
    <property type="term" value="C:cytoplasm"/>
    <property type="evidence" value="ECO:0007669"/>
    <property type="project" value="TreeGrafter"/>
</dbReference>
<dbReference type="InterPro" id="IPR000403">
    <property type="entry name" value="PI3/4_kinase_cat_dom"/>
</dbReference>
<proteinExistence type="predicted"/>
<sequence length="986" mass="108722">MSWDLLKRFIESDVFNQNPFLSVSYLSRYADHVGITYVLCSKLRQFSYEEIEFFLPQLCHLIISVNNESMALEEFILDLCEESVNAALLTFWLFQSYLHDLSTNPQSETFKTCRRIYNKVQHIVFGVAEPTKYEKIKENVLPVTVLASFVLASFAVPLLPRWAGPLAIAQARKPQTTGDIISDAIQTQQKIVRSHTTTSGSARAKKSREASKFKGGLVGSSSPELQPRSVRASTLIRSQSSASGPRSPLAPRRPSRLDLQAADPRLSSSSLPLPELPTPSMITRPSTPATAGLVQRPDLLNRKHPNLSRPLTPSVLSPAQKTKLLRQNYFRCETQFLTALEDISNRLVIVPKAARLSALRAELALIAQDLPAEVDIPVICPATLVDGIPSKSQHHRIVRLNPAEATVLNSAEKVPYLLMVEVLREDFSFDPDTTDNDRVLARILSEQGTNKRRIFDLSESARMSNVTKAAEASLTDSVFEPVSGDLGSSPFIKAFDDSPQGERMNILNHPPHNSSGTTTLPNLSGLTTPRTSGASTSRSSSPGRLARQMTFPKAGRSGAVDQPDFEALATHMRTASQMLAQLELTSGKRPKSEVAAIRAKIIASMQSLEEQSFELEDSSTTGPTFDTIMAKANVASANIGSGDMEEQMIADSPLNTGAGAARMENDQKTGGVQRKGDRDDPSAATFGEEWSVKKERIRKSSPYGWMKNWDVLSVIIKTGDDLRQEAFACQLIQVCDKTWQDADIPVWVKRMRILVTGESSGLIETITNGVSLHSLKRSLTLATIEAGQNPRGRIATLKDHFLKTFGPADSDAYKAAEDAFKRSLAAYSIISYILQLKDRHNGNVLVDNEGHIIHIDFGFMLSNSPGSVGFEAAPFKLTQDYVDVLGGVGSTGFDDYKKLCKQAFQALRKSADSLIDLVKMMGNESKFPCFQYGGMQATNSLRQRFQLQMSADEAESFVETDLIGKSLGSYYTRLYDTYQYRTQGIY</sequence>
<dbReference type="Pfam" id="PF00454">
    <property type="entry name" value="PI3_PI4_kinase"/>
    <property type="match status" value="1"/>
</dbReference>
<dbReference type="InterPro" id="IPR021601">
    <property type="entry name" value="Phosphatidylino_kinase_fungi"/>
</dbReference>
<feature type="domain" description="PI3K/PI4K catalytic" evidence="6">
    <location>
        <begin position="691"/>
        <end position="970"/>
    </location>
</feature>
<dbReference type="GO" id="GO:0048015">
    <property type="term" value="P:phosphatidylinositol-mediated signaling"/>
    <property type="evidence" value="ECO:0007669"/>
    <property type="project" value="TreeGrafter"/>
</dbReference>
<evidence type="ECO:0000259" key="7">
    <source>
        <dbReference type="PROSITE" id="PS51545"/>
    </source>
</evidence>
<dbReference type="OrthoDB" id="10264149at2759"/>
<evidence type="ECO:0000256" key="5">
    <source>
        <dbReference type="SAM" id="MobiDB-lite"/>
    </source>
</evidence>
<evidence type="ECO:0000256" key="4">
    <source>
        <dbReference type="ARBA" id="ARBA00022777"/>
    </source>
</evidence>
<dbReference type="Proteomes" id="UP000887226">
    <property type="component" value="Unassembled WGS sequence"/>
</dbReference>
<dbReference type="CDD" id="cd05168">
    <property type="entry name" value="PI4Kc_III_beta"/>
    <property type="match status" value="1"/>
</dbReference>
<feature type="region of interest" description="Disordered" evidence="5">
    <location>
        <begin position="656"/>
        <end position="687"/>
    </location>
</feature>
<dbReference type="SUPFAM" id="SSF56112">
    <property type="entry name" value="Protein kinase-like (PK-like)"/>
    <property type="match status" value="1"/>
</dbReference>
<dbReference type="PANTHER" id="PTHR10048:SF22">
    <property type="entry name" value="PHOSPHATIDYLINOSITOL 4-KINASE BETA"/>
    <property type="match status" value="1"/>
</dbReference>
<organism evidence="8 9">
    <name type="scientific">Calycina marina</name>
    <dbReference type="NCBI Taxonomy" id="1763456"/>
    <lineage>
        <taxon>Eukaryota</taxon>
        <taxon>Fungi</taxon>
        <taxon>Dikarya</taxon>
        <taxon>Ascomycota</taxon>
        <taxon>Pezizomycotina</taxon>
        <taxon>Leotiomycetes</taxon>
        <taxon>Helotiales</taxon>
        <taxon>Pezizellaceae</taxon>
        <taxon>Calycina</taxon>
    </lineage>
</organism>
<comment type="catalytic activity">
    <reaction evidence="1">
        <text>a 1,2-diacyl-sn-glycero-3-phospho-(1D-myo-inositol) + ATP = a 1,2-diacyl-sn-glycero-3-phospho-(1D-myo-inositol 4-phosphate) + ADP + H(+)</text>
        <dbReference type="Rhea" id="RHEA:19877"/>
        <dbReference type="ChEBI" id="CHEBI:15378"/>
        <dbReference type="ChEBI" id="CHEBI:30616"/>
        <dbReference type="ChEBI" id="CHEBI:57880"/>
        <dbReference type="ChEBI" id="CHEBI:58178"/>
        <dbReference type="ChEBI" id="CHEBI:456216"/>
        <dbReference type="EC" id="2.7.1.67"/>
    </reaction>
</comment>
<evidence type="ECO:0000313" key="8">
    <source>
        <dbReference type="EMBL" id="KAG9246972.1"/>
    </source>
</evidence>
<evidence type="ECO:0000313" key="9">
    <source>
        <dbReference type="Proteomes" id="UP000887226"/>
    </source>
</evidence>
<dbReference type="PROSITE" id="PS00916">
    <property type="entry name" value="PI3_4_KINASE_2"/>
    <property type="match status" value="1"/>
</dbReference>
<dbReference type="Gene3D" id="6.10.140.1260">
    <property type="match status" value="1"/>
</dbReference>
<dbReference type="SUPFAM" id="SSF48371">
    <property type="entry name" value="ARM repeat"/>
    <property type="match status" value="1"/>
</dbReference>
<feature type="compositionally biased region" description="Low complexity" evidence="5">
    <location>
        <begin position="527"/>
        <end position="544"/>
    </location>
</feature>
<evidence type="ECO:0000259" key="6">
    <source>
        <dbReference type="PROSITE" id="PS50290"/>
    </source>
</evidence>
<dbReference type="GO" id="GO:0004430">
    <property type="term" value="F:1-phosphatidylinositol 4-kinase activity"/>
    <property type="evidence" value="ECO:0007669"/>
    <property type="project" value="UniProtKB-EC"/>
</dbReference>
<dbReference type="InterPro" id="IPR015433">
    <property type="entry name" value="PI3/4_kinase"/>
</dbReference>
<dbReference type="InterPro" id="IPR036940">
    <property type="entry name" value="PI3/4_kinase_cat_sf"/>
</dbReference>
<evidence type="ECO:0000256" key="2">
    <source>
        <dbReference type="ARBA" id="ARBA00012169"/>
    </source>
</evidence>
<dbReference type="InterPro" id="IPR049160">
    <property type="entry name" value="PI4KB-PIK1_PIK"/>
</dbReference>
<dbReference type="InterPro" id="IPR001263">
    <property type="entry name" value="PI3K_accessory_dom"/>
</dbReference>
<feature type="compositionally biased region" description="Low complexity" evidence="5">
    <location>
        <begin position="240"/>
        <end position="252"/>
    </location>
</feature>
<feature type="region of interest" description="Disordered" evidence="5">
    <location>
        <begin position="189"/>
        <end position="291"/>
    </location>
</feature>
<dbReference type="Gene3D" id="1.10.1070.11">
    <property type="entry name" value="Phosphatidylinositol 3-/4-kinase, catalytic domain"/>
    <property type="match status" value="1"/>
</dbReference>
<gene>
    <name evidence="8" type="ORF">BJ878DRAFT_238493</name>
</gene>
<feature type="compositionally biased region" description="Polar residues" evidence="5">
    <location>
        <begin position="189"/>
        <end position="201"/>
    </location>
</feature>
<feature type="compositionally biased region" description="Low complexity" evidence="5">
    <location>
        <begin position="264"/>
        <end position="273"/>
    </location>
</feature>
<dbReference type="FunFam" id="3.30.1010.10:FF:000035">
    <property type="entry name" value="Phosphatidylinositol 4-kinase PIK1a"/>
    <property type="match status" value="1"/>
</dbReference>
<dbReference type="EMBL" id="MU253786">
    <property type="protein sequence ID" value="KAG9246972.1"/>
    <property type="molecule type" value="Genomic_DNA"/>
</dbReference>
<keyword evidence="4" id="KW-0418">Kinase</keyword>
<dbReference type="InterPro" id="IPR011009">
    <property type="entry name" value="Kinase-like_dom_sf"/>
</dbReference>
<dbReference type="EC" id="2.7.1.67" evidence="2"/>
<dbReference type="PANTHER" id="PTHR10048">
    <property type="entry name" value="PHOSPHATIDYLINOSITOL KINASE"/>
    <property type="match status" value="1"/>
</dbReference>
<dbReference type="AlphaFoldDB" id="A0A9P8CHK1"/>
<keyword evidence="3" id="KW-0808">Transferase</keyword>
<evidence type="ECO:0000256" key="3">
    <source>
        <dbReference type="ARBA" id="ARBA00022679"/>
    </source>
</evidence>
<accession>A0A9P8CHK1</accession>
<evidence type="ECO:0000256" key="1">
    <source>
        <dbReference type="ARBA" id="ARBA00001686"/>
    </source>
</evidence>
<dbReference type="GO" id="GO:0046854">
    <property type="term" value="P:phosphatidylinositol phosphate biosynthetic process"/>
    <property type="evidence" value="ECO:0007669"/>
    <property type="project" value="InterPro"/>
</dbReference>
<dbReference type="InterPro" id="IPR057754">
    <property type="entry name" value="PI4-kinase_beta/PIK1_cat"/>
</dbReference>
<dbReference type="Pfam" id="PF11522">
    <property type="entry name" value="Pik1"/>
    <property type="match status" value="1"/>
</dbReference>
<dbReference type="Pfam" id="PF21245">
    <property type="entry name" value="PI4KB-PIK1_PIK"/>
    <property type="match status" value="1"/>
</dbReference>
<dbReference type="Gene3D" id="3.30.1010.10">
    <property type="entry name" value="Phosphatidylinositol 3-kinase Catalytic Subunit, Chain A, domain 4"/>
    <property type="match status" value="1"/>
</dbReference>
<dbReference type="SMART" id="SM00146">
    <property type="entry name" value="PI3Kc"/>
    <property type="match status" value="1"/>
</dbReference>
<dbReference type="PROSITE" id="PS00915">
    <property type="entry name" value="PI3_4_KINASE_1"/>
    <property type="match status" value="1"/>
</dbReference>
<dbReference type="PROSITE" id="PS50290">
    <property type="entry name" value="PI3_4_KINASE_3"/>
    <property type="match status" value="1"/>
</dbReference>
<dbReference type="InterPro" id="IPR018936">
    <property type="entry name" value="PI3/4_kinase_CS"/>
</dbReference>
<dbReference type="FunFam" id="1.10.1070.11:FF:000016">
    <property type="entry name" value="PIK1p Phosphatidylinositol 4-kinase"/>
    <property type="match status" value="1"/>
</dbReference>